<dbReference type="AlphaFoldDB" id="A0A1J8QCH8"/>
<accession>A0A1J8QCH8</accession>
<keyword evidence="2" id="KW-1185">Reference proteome</keyword>
<dbReference type="Proteomes" id="UP000183567">
    <property type="component" value="Unassembled WGS sequence"/>
</dbReference>
<gene>
    <name evidence="1" type="ORF">AZE42_03026</name>
</gene>
<comment type="caution">
    <text evidence="1">The sequence shown here is derived from an EMBL/GenBank/DDBJ whole genome shotgun (WGS) entry which is preliminary data.</text>
</comment>
<proteinExistence type="predicted"/>
<evidence type="ECO:0000313" key="1">
    <source>
        <dbReference type="EMBL" id="OJA17667.1"/>
    </source>
</evidence>
<feature type="non-terminal residue" evidence="1">
    <location>
        <position position="89"/>
    </location>
</feature>
<evidence type="ECO:0000313" key="2">
    <source>
        <dbReference type="Proteomes" id="UP000183567"/>
    </source>
</evidence>
<protein>
    <submittedName>
        <fullName evidence="1">Uncharacterized protein</fullName>
    </submittedName>
</protein>
<name>A0A1J8QCH8_9AGAM</name>
<organism evidence="1 2">
    <name type="scientific">Rhizopogon vesiculosus</name>
    <dbReference type="NCBI Taxonomy" id="180088"/>
    <lineage>
        <taxon>Eukaryota</taxon>
        <taxon>Fungi</taxon>
        <taxon>Dikarya</taxon>
        <taxon>Basidiomycota</taxon>
        <taxon>Agaricomycotina</taxon>
        <taxon>Agaricomycetes</taxon>
        <taxon>Agaricomycetidae</taxon>
        <taxon>Boletales</taxon>
        <taxon>Suillineae</taxon>
        <taxon>Rhizopogonaceae</taxon>
        <taxon>Rhizopogon</taxon>
    </lineage>
</organism>
<feature type="non-terminal residue" evidence="1">
    <location>
        <position position="1"/>
    </location>
</feature>
<reference evidence="1 2" key="1">
    <citation type="submission" date="2016-03" db="EMBL/GenBank/DDBJ databases">
        <title>Comparative genomics of the ectomycorrhizal sister species Rhizopogon vinicolor and Rhizopogon vesiculosus (Basidiomycota: Boletales) reveals a divergence of the mating type B locus.</title>
        <authorList>
            <person name="Mujic A.B."/>
            <person name="Kuo A."/>
            <person name="Tritt A."/>
            <person name="Lipzen A."/>
            <person name="Chen C."/>
            <person name="Johnson J."/>
            <person name="Sharma A."/>
            <person name="Barry K."/>
            <person name="Grigoriev I.V."/>
            <person name="Spatafora J.W."/>
        </authorList>
    </citation>
    <scope>NUCLEOTIDE SEQUENCE [LARGE SCALE GENOMIC DNA]</scope>
    <source>
        <strain evidence="1 2">AM-OR11-056</strain>
    </source>
</reference>
<dbReference type="EMBL" id="LVVM01001878">
    <property type="protein sequence ID" value="OJA17667.1"/>
    <property type="molecule type" value="Genomic_DNA"/>
</dbReference>
<sequence>AFVDKRLHQEPSPAVPPWPVSSNLSLSVCASSNYSVVYSIKVCCEHATSGPDDDTKLAIFPDANGNGIPSTKEALNHGTVLLEVATLKS</sequence>